<gene>
    <name evidence="2" type="ORF">PV05_10154</name>
</gene>
<organism evidence="2 3">
    <name type="scientific">Exophiala xenobiotica</name>
    <dbReference type="NCBI Taxonomy" id="348802"/>
    <lineage>
        <taxon>Eukaryota</taxon>
        <taxon>Fungi</taxon>
        <taxon>Dikarya</taxon>
        <taxon>Ascomycota</taxon>
        <taxon>Pezizomycotina</taxon>
        <taxon>Eurotiomycetes</taxon>
        <taxon>Chaetothyriomycetidae</taxon>
        <taxon>Chaetothyriales</taxon>
        <taxon>Herpotrichiellaceae</taxon>
        <taxon>Exophiala</taxon>
    </lineage>
</organism>
<dbReference type="InterPro" id="IPR013940">
    <property type="entry name" value="Spo22/ZIP4/TEX11"/>
</dbReference>
<keyword evidence="3" id="KW-1185">Reference proteome</keyword>
<dbReference type="Proteomes" id="UP000054342">
    <property type="component" value="Unassembled WGS sequence"/>
</dbReference>
<dbReference type="InterPro" id="IPR039057">
    <property type="entry name" value="Spo22/ZIP4"/>
</dbReference>
<evidence type="ECO:0000313" key="2">
    <source>
        <dbReference type="EMBL" id="KIW51434.1"/>
    </source>
</evidence>
<evidence type="ECO:0000256" key="1">
    <source>
        <dbReference type="ARBA" id="ARBA00023254"/>
    </source>
</evidence>
<dbReference type="PANTHER" id="PTHR40375:SF2">
    <property type="entry name" value="SPORULATION-SPECIFIC PROTEIN 22"/>
    <property type="match status" value="1"/>
</dbReference>
<dbReference type="GO" id="GO:0090173">
    <property type="term" value="P:regulation of synaptonemal complex assembly"/>
    <property type="evidence" value="ECO:0007669"/>
    <property type="project" value="InterPro"/>
</dbReference>
<dbReference type="STRING" id="348802.A0A0D2EUE5"/>
<dbReference type="HOGENOM" id="CLU_001453_0_0_1"/>
<protein>
    <recommendedName>
        <fullName evidence="4">Protein ZIP4 homolog</fullName>
    </recommendedName>
</protein>
<name>A0A0D2EUE5_9EURO</name>
<dbReference type="RefSeq" id="XP_013312018.1">
    <property type="nucleotide sequence ID" value="XM_013456564.1"/>
</dbReference>
<dbReference type="PANTHER" id="PTHR40375">
    <property type="entry name" value="SPORULATION-SPECIFIC PROTEIN 22"/>
    <property type="match status" value="1"/>
</dbReference>
<dbReference type="GeneID" id="25332062"/>
<dbReference type="Pfam" id="PF08631">
    <property type="entry name" value="SPO22"/>
    <property type="match status" value="1"/>
</dbReference>
<evidence type="ECO:0000313" key="3">
    <source>
        <dbReference type="Proteomes" id="UP000054342"/>
    </source>
</evidence>
<evidence type="ECO:0008006" key="4">
    <source>
        <dbReference type="Google" id="ProtNLM"/>
    </source>
</evidence>
<proteinExistence type="predicted"/>
<sequence length="1032" mass="115198">MPFNQSPSKAQSVLGVSSPEFDGWIDLTPADFTRHLQRVLSKDANLSSQTISDILSYIQALPLPRRDVTPSQRIEFDRIGVALWNTCCKLGKSDERAQDVKGLATIRAFSYFLVESAASSKGKSIIRVVKHALKASKTCLNAGLHDLGSRIVEQLASKQEDLTQINQEHGCDKEHLINSLRWEYLLLRIVLGWKQGRLELADHFYAQLCDAQAEVGPEIVAKLIDLCYEIGNDHLGRNQSDVAAKWLERGCQLSDQSGASGDTDVHELRLTLLHTYVRALLSLPGAEAREESCKAMQTLRDGFGQKLCVIVLQLEVYKRDTSPDVEAYCHELMKLIRTTHLILSNHKLIMHYIHHLISISIDHAIEALLTYITTRLAPGEEPAWTDSAIVTLVWMITLSQPQDSSSVHDHATSRFNKIQTAGRMSVGPEAARAALVLLWRKVEDTFENGPKEDMIKWAQATLHTLFRHIEDHNAAKVQRKAMQCYMDLSDFEGASKTWNSIPSSQKQHPLSQYLHYCLALRSGDEAEVRSALTSLAAVHDDRNRLLFAAVSDAFHHGTKAHAAQLLQRIIDKYGDKLPAEVDPYALLRCTARLLITAIAESESIPEELLSRLCGVFKSASNLSQKHAAENEQYLQEFKWFRKTAYNCAVHNHKSWPARYLIDLLQYSSRIPCPPNLPESARLEKLIHETDVAFVQAALYTTEARSCAASWTIEDLPRTSYSSKSPPTSGEIRRTLYRNVFDIYTEFRRRLKQLQRDSPTRVEDSSQKVATIATLAFEAVLFVTTSGESPVHDMSPNQVLDEVIQFQPTKKTYSCLADMILSAAGAAIRVDGQQEQGHTSPQLSISTATQLLAKLIHGLRVQSDYDTAQAFRWIRCVVQVVLDRCGADSKLLASEYENGLTTVKTITEQALALARSALPPVKNGIGEDQSQQAYPPEELEWLATTLFNLSIDLYVTEAGSNCAPEGPVDQEPNEGAPIIKRPQFWAVKAVEFADLLADSALLKTDRKEAATGGDGSMLARLLRERCRSIGWDV</sequence>
<keyword evidence="1" id="KW-0469">Meiosis</keyword>
<dbReference type="GO" id="GO:0051321">
    <property type="term" value="P:meiotic cell cycle"/>
    <property type="evidence" value="ECO:0007669"/>
    <property type="project" value="UniProtKB-KW"/>
</dbReference>
<reference evidence="2 3" key="1">
    <citation type="submission" date="2015-01" db="EMBL/GenBank/DDBJ databases">
        <title>The Genome Sequence of Exophiala xenobiotica CBS118157.</title>
        <authorList>
            <consortium name="The Broad Institute Genomics Platform"/>
            <person name="Cuomo C."/>
            <person name="de Hoog S."/>
            <person name="Gorbushina A."/>
            <person name="Stielow B."/>
            <person name="Teixiera M."/>
            <person name="Abouelleil A."/>
            <person name="Chapman S.B."/>
            <person name="Priest M."/>
            <person name="Young S.K."/>
            <person name="Wortman J."/>
            <person name="Nusbaum C."/>
            <person name="Birren B."/>
        </authorList>
    </citation>
    <scope>NUCLEOTIDE SEQUENCE [LARGE SCALE GENOMIC DNA]</scope>
    <source>
        <strain evidence="2 3">CBS 118157</strain>
    </source>
</reference>
<dbReference type="EMBL" id="KN847322">
    <property type="protein sequence ID" value="KIW51434.1"/>
    <property type="molecule type" value="Genomic_DNA"/>
</dbReference>
<dbReference type="AlphaFoldDB" id="A0A0D2EUE5"/>
<accession>A0A0D2EUE5</accession>
<dbReference type="OrthoDB" id="65716at2759"/>